<dbReference type="RefSeq" id="WP_369869441.1">
    <property type="nucleotide sequence ID" value="NZ_JBGFFE010000035.1"/>
</dbReference>
<dbReference type="CDD" id="cd11615">
    <property type="entry name" value="SAF_NeuB_like"/>
    <property type="match status" value="1"/>
</dbReference>
<keyword evidence="3" id="KW-1185">Reference proteome</keyword>
<dbReference type="InterPro" id="IPR013785">
    <property type="entry name" value="Aldolase_TIM"/>
</dbReference>
<dbReference type="InterPro" id="IPR006190">
    <property type="entry name" value="SAF_AFP_Neu5Ac"/>
</dbReference>
<dbReference type="InterPro" id="IPR057736">
    <property type="entry name" value="SAF_PseI/NeuA/NeuB"/>
</dbReference>
<accession>A0ABV4E1A0</accession>
<dbReference type="PANTHER" id="PTHR42966">
    <property type="entry name" value="N-ACETYLNEURAMINATE SYNTHASE"/>
    <property type="match status" value="1"/>
</dbReference>
<dbReference type="EMBL" id="JBGFFE010000035">
    <property type="protein sequence ID" value="MEY8764935.1"/>
    <property type="molecule type" value="Genomic_DNA"/>
</dbReference>
<dbReference type="InterPro" id="IPR013974">
    <property type="entry name" value="SAF"/>
</dbReference>
<dbReference type="InterPro" id="IPR036732">
    <property type="entry name" value="AFP_Neu5c_C_sf"/>
</dbReference>
<sequence length="355" mass="40094">MHKIKIGNRIIGLGEKPYFIADIASNHDGDINRAFKLIELAKKSGADAAKFQNFNAAHIVSKSGFESLGGQLSHQSSWNKSVYEVYEDVSIPGKWTKLLKEKCDEVGIEYMTSCYDFNSVDLVDPYVNAFKIGSGDITWIDILKYIALKGKPIIIATGASTIEDVKRAVSSIKNINKDIVLMQCNTNYTVNKENFKYINLNVLKQYRDLFPDVILGLSDHTYGNTTVLGAIALGVCVIEKHFTDDNDRKGPDHKFSMNPNTWRQMVDSSLDLWNAMGDGLKKIEKNEADTVKIQRRALYFTRDVKSGTVLGKDDLFPVRPIKEDGIPPYKIEDVIGKKLIRDVKKDDYVKWRDIK</sequence>
<organism evidence="2 3">
    <name type="scientific">Clostridium lapidicellarium</name>
    <dbReference type="NCBI Taxonomy" id="3240931"/>
    <lineage>
        <taxon>Bacteria</taxon>
        <taxon>Bacillati</taxon>
        <taxon>Bacillota</taxon>
        <taxon>Clostridia</taxon>
        <taxon>Eubacteriales</taxon>
        <taxon>Clostridiaceae</taxon>
        <taxon>Clostridium</taxon>
    </lineage>
</organism>
<proteinExistence type="predicted"/>
<name>A0ABV4E1A0_9CLOT</name>
<dbReference type="SMART" id="SM00858">
    <property type="entry name" value="SAF"/>
    <property type="match status" value="1"/>
</dbReference>
<dbReference type="InterPro" id="IPR013132">
    <property type="entry name" value="PseI/NeuA/B-like_N"/>
</dbReference>
<dbReference type="PANTHER" id="PTHR42966:SF2">
    <property type="entry name" value="PSEUDAMINIC ACID SYNTHASE"/>
    <property type="match status" value="1"/>
</dbReference>
<evidence type="ECO:0000313" key="3">
    <source>
        <dbReference type="Proteomes" id="UP001565220"/>
    </source>
</evidence>
<evidence type="ECO:0000313" key="2">
    <source>
        <dbReference type="EMBL" id="MEY8764935.1"/>
    </source>
</evidence>
<comment type="caution">
    <text evidence="2">The sequence shown here is derived from an EMBL/GenBank/DDBJ whole genome shotgun (WGS) entry which is preliminary data.</text>
</comment>
<dbReference type="Pfam" id="PF08666">
    <property type="entry name" value="SAF"/>
    <property type="match status" value="1"/>
</dbReference>
<reference evidence="2 3" key="1">
    <citation type="submission" date="2024-08" db="EMBL/GenBank/DDBJ databases">
        <title>Clostridium lapicellarii sp. nov., and Clostridium renhuaiense sp. nov., two species isolated from the mud in a fermentation cellar used for producing sauce-flavour Chinese liquors.</title>
        <authorList>
            <person name="Yang F."/>
            <person name="Wang H."/>
            <person name="Chen L.Q."/>
            <person name="Zhou N."/>
            <person name="Lu J.J."/>
            <person name="Pu X.X."/>
            <person name="Wan B."/>
            <person name="Wang L."/>
            <person name="Liu S.J."/>
        </authorList>
    </citation>
    <scope>NUCLEOTIDE SEQUENCE [LARGE SCALE GENOMIC DNA]</scope>
    <source>
        <strain evidence="2 3">MT-113</strain>
    </source>
</reference>
<dbReference type="InterPro" id="IPR051690">
    <property type="entry name" value="PseI-like"/>
</dbReference>
<dbReference type="Pfam" id="PF03102">
    <property type="entry name" value="NeuB"/>
    <property type="match status" value="1"/>
</dbReference>
<dbReference type="Gene3D" id="3.20.20.70">
    <property type="entry name" value="Aldolase class I"/>
    <property type="match status" value="1"/>
</dbReference>
<dbReference type="SUPFAM" id="SSF51269">
    <property type="entry name" value="AFP III-like domain"/>
    <property type="match status" value="1"/>
</dbReference>
<evidence type="ECO:0000259" key="1">
    <source>
        <dbReference type="PROSITE" id="PS50844"/>
    </source>
</evidence>
<dbReference type="PROSITE" id="PS50844">
    <property type="entry name" value="AFP_LIKE"/>
    <property type="match status" value="1"/>
</dbReference>
<feature type="domain" description="AFP-like" evidence="1">
    <location>
        <begin position="297"/>
        <end position="355"/>
    </location>
</feature>
<gene>
    <name evidence="2" type="ORF">AB8S09_15035</name>
</gene>
<protein>
    <submittedName>
        <fullName evidence="2">N-acetylneuraminate synthase family protein</fullName>
    </submittedName>
</protein>
<dbReference type="Gene3D" id="3.90.1210.10">
    <property type="entry name" value="Antifreeze-like/N-acetylneuraminic acid synthase C-terminal domain"/>
    <property type="match status" value="1"/>
</dbReference>
<dbReference type="SUPFAM" id="SSF51569">
    <property type="entry name" value="Aldolase"/>
    <property type="match status" value="1"/>
</dbReference>
<dbReference type="Proteomes" id="UP001565220">
    <property type="component" value="Unassembled WGS sequence"/>
</dbReference>